<dbReference type="InterPro" id="IPR005488">
    <property type="entry name" value="Etherase_MurQ"/>
</dbReference>
<dbReference type="GO" id="GO:0009254">
    <property type="term" value="P:peptidoglycan turnover"/>
    <property type="evidence" value="ECO:0007669"/>
    <property type="project" value="UniProtKB-UniRule"/>
</dbReference>
<dbReference type="HOGENOM" id="CLU_049049_1_1_5"/>
<dbReference type="Proteomes" id="UP000006468">
    <property type="component" value="Chromosome"/>
</dbReference>
<dbReference type="NCBIfam" id="NF003915">
    <property type="entry name" value="PRK05441.1"/>
    <property type="match status" value="1"/>
</dbReference>
<dbReference type="InterPro" id="IPR005486">
    <property type="entry name" value="Glucokinase_regulatory_CS"/>
</dbReference>
<dbReference type="CDD" id="cd05007">
    <property type="entry name" value="SIS_Etherase"/>
    <property type="match status" value="1"/>
</dbReference>
<feature type="compositionally biased region" description="Pro residues" evidence="4">
    <location>
        <begin position="1"/>
        <end position="18"/>
    </location>
</feature>
<evidence type="ECO:0000256" key="4">
    <source>
        <dbReference type="SAM" id="MobiDB-lite"/>
    </source>
</evidence>
<comment type="function">
    <text evidence="3">Specifically catalyzes the cleavage of the D-lactyl ether substituent of MurNAc 6-phosphate, producing GlcNAc 6-phosphate and D-lactate. Together with AnmK, is also required for the utilization of anhydro-N-acetylmuramic acid (anhMurNAc) either imported from the medium or derived from its own cell wall murein, and thus plays a role in cell wall recycling.</text>
</comment>
<comment type="catalytic activity">
    <reaction evidence="3">
        <text>N-acetyl-D-muramate 6-phosphate + H2O = N-acetyl-D-glucosamine 6-phosphate + (R)-lactate</text>
        <dbReference type="Rhea" id="RHEA:26410"/>
        <dbReference type="ChEBI" id="CHEBI:15377"/>
        <dbReference type="ChEBI" id="CHEBI:16004"/>
        <dbReference type="ChEBI" id="CHEBI:57513"/>
        <dbReference type="ChEBI" id="CHEBI:58722"/>
        <dbReference type="EC" id="4.2.1.126"/>
    </reaction>
</comment>
<dbReference type="GO" id="GO:0097175">
    <property type="term" value="P:1,6-anhydro-N-acetyl-beta-muramic acid catabolic process"/>
    <property type="evidence" value="ECO:0007669"/>
    <property type="project" value="UniProtKB-UniRule"/>
</dbReference>
<dbReference type="EMBL" id="ADTV01000031">
    <property type="protein sequence ID" value="EFG84479.1"/>
    <property type="molecule type" value="Genomic_DNA"/>
</dbReference>
<sequence length="337" mass="35133">MSQPPPPSPFPFPGPDLHPPAAGDSASMTPSPAPALPILTEGQDPRYADVDLWPVSSVLDALVEAQMSAVAAVRAAVPELERAVNAALPRLLAGGRLFYVGAGTSGRIGMQDGVELLPTFGWGPERLVLLLAGGNDAIYQAAEGAEDREDVARAEILAHDPGPNDVVVGIAASGSTPYTCAAIATARAAGSLTIGIACNPSCLLLNAADVGIAIVTGPEVISGSTRLKAGTAQKTTLNLISTTLMIRMGHAYRGQMVDMRVVNEKLRQRACRMVRNLTTSTHEQAIAALEATGFNVKRAVMLRWGIAADRIDPLLATHDGNLRTIQAELDATGNQKG</sequence>
<reference evidence="6 7" key="1">
    <citation type="journal article" date="2010" name="J. Bacteriol.">
        <title>Genome sequence of a cellulose-producing bacterium, Gluconacetobacter hansenii ATCC 23769.</title>
        <authorList>
            <person name="Iyer P.R."/>
            <person name="Geib S.M."/>
            <person name="Catchmark J."/>
            <person name="Kao T.H."/>
            <person name="Tien M."/>
        </authorList>
    </citation>
    <scope>NUCLEOTIDE SEQUENCE [LARGE SCALE GENOMIC DNA]</scope>
    <source>
        <strain evidence="6 7">ATCC 23769</strain>
    </source>
</reference>
<dbReference type="AlphaFoldDB" id="D5QER8"/>
<dbReference type="GO" id="GO:0046348">
    <property type="term" value="P:amino sugar catabolic process"/>
    <property type="evidence" value="ECO:0007669"/>
    <property type="project" value="InterPro"/>
</dbReference>
<dbReference type="UniPathway" id="UPA00342"/>
<dbReference type="Gene3D" id="3.40.50.10490">
    <property type="entry name" value="Glucose-6-phosphate isomerase like protein, domain 1"/>
    <property type="match status" value="1"/>
</dbReference>
<dbReference type="GO" id="GO:0016835">
    <property type="term" value="F:carbon-oxygen lyase activity"/>
    <property type="evidence" value="ECO:0007669"/>
    <property type="project" value="UniProtKB-UniRule"/>
</dbReference>
<dbReference type="EC" id="4.2.1.126" evidence="3"/>
<dbReference type="Gene3D" id="1.10.8.1080">
    <property type="match status" value="1"/>
</dbReference>
<comment type="pathway">
    <text evidence="3">Cell wall biogenesis; peptidoglycan recycling.</text>
</comment>
<dbReference type="SUPFAM" id="SSF53697">
    <property type="entry name" value="SIS domain"/>
    <property type="match status" value="1"/>
</dbReference>
<comment type="pathway">
    <text evidence="3">Amino-sugar metabolism; N-acetylmuramate degradation.</text>
</comment>
<comment type="similarity">
    <text evidence="3">Belongs to the GCKR-like family. MurNAc-6-P etherase subfamily.</text>
</comment>
<evidence type="ECO:0000313" key="7">
    <source>
        <dbReference type="Proteomes" id="UP000006468"/>
    </source>
</evidence>
<keyword evidence="2 3" id="KW-0119">Carbohydrate metabolism</keyword>
<comment type="subunit">
    <text evidence="3">Homodimer.</text>
</comment>
<feature type="active site" evidence="3">
    <location>
        <position position="146"/>
    </location>
</feature>
<dbReference type="GO" id="GO:0016803">
    <property type="term" value="F:ether hydrolase activity"/>
    <property type="evidence" value="ECO:0007669"/>
    <property type="project" value="TreeGrafter"/>
</dbReference>
<dbReference type="GO" id="GO:0097367">
    <property type="term" value="F:carbohydrate derivative binding"/>
    <property type="evidence" value="ECO:0007669"/>
    <property type="project" value="InterPro"/>
</dbReference>
<dbReference type="InterPro" id="IPR040190">
    <property type="entry name" value="MURQ/GCKR"/>
</dbReference>
<feature type="domain" description="SIS" evidence="5">
    <location>
        <begin position="87"/>
        <end position="250"/>
    </location>
</feature>
<dbReference type="PROSITE" id="PS51464">
    <property type="entry name" value="SIS"/>
    <property type="match status" value="1"/>
</dbReference>
<dbReference type="NCBIfam" id="NF009222">
    <property type="entry name" value="PRK12570.1"/>
    <property type="match status" value="1"/>
</dbReference>
<name>D5QER8_NOVHA</name>
<organism evidence="6 7">
    <name type="scientific">Novacetimonas hansenii ATCC 23769</name>
    <dbReference type="NCBI Taxonomy" id="714995"/>
    <lineage>
        <taxon>Bacteria</taxon>
        <taxon>Pseudomonadati</taxon>
        <taxon>Pseudomonadota</taxon>
        <taxon>Alphaproteobacteria</taxon>
        <taxon>Acetobacterales</taxon>
        <taxon>Acetobacteraceae</taxon>
        <taxon>Novacetimonas</taxon>
    </lineage>
</organism>
<keyword evidence="1 3" id="KW-0456">Lyase</keyword>
<evidence type="ECO:0000259" key="5">
    <source>
        <dbReference type="PROSITE" id="PS51464"/>
    </source>
</evidence>
<evidence type="ECO:0000256" key="2">
    <source>
        <dbReference type="ARBA" id="ARBA00023277"/>
    </source>
</evidence>
<dbReference type="HAMAP" id="MF_00068">
    <property type="entry name" value="MurQ"/>
    <property type="match status" value="1"/>
</dbReference>
<dbReference type="Pfam" id="PF22645">
    <property type="entry name" value="GKRP_SIS_N"/>
    <property type="match status" value="1"/>
</dbReference>
<protein>
    <recommendedName>
        <fullName evidence="3">N-acetylmuramic acid 6-phosphate etherase</fullName>
        <shortName evidence="3">MurNAc-6-P etherase</shortName>
        <ecNumber evidence="3">4.2.1.126</ecNumber>
    </recommendedName>
    <alternativeName>
        <fullName evidence="3">N-acetylmuramic acid 6-phosphate hydrolase</fullName>
    </alternativeName>
    <alternativeName>
        <fullName evidence="3">N-acetylmuramic acid 6-phosphate lyase</fullName>
    </alternativeName>
</protein>
<comment type="pathway">
    <text evidence="3">Amino-sugar metabolism; 1,6-anhydro-N-acetylmuramate degradation.</text>
</comment>
<dbReference type="UniPathway" id="UPA00544"/>
<evidence type="ECO:0000256" key="1">
    <source>
        <dbReference type="ARBA" id="ARBA00023239"/>
    </source>
</evidence>
<comment type="caution">
    <text evidence="6">The sequence shown here is derived from an EMBL/GenBank/DDBJ whole genome shotgun (WGS) entry which is preliminary data.</text>
</comment>
<gene>
    <name evidence="3 6" type="primary">murQ</name>
    <name evidence="6" type="ORF">GXY_08165</name>
</gene>
<dbReference type="PANTHER" id="PTHR10088">
    <property type="entry name" value="GLUCOKINASE REGULATORY PROTEIN"/>
    <property type="match status" value="1"/>
</dbReference>
<evidence type="ECO:0000256" key="3">
    <source>
        <dbReference type="HAMAP-Rule" id="MF_00068"/>
    </source>
</evidence>
<comment type="miscellaneous">
    <text evidence="3">A lyase-type mechanism (elimination/hydration) is suggested for the cleavage of the lactyl ether bond of MurNAc 6-phosphate, with the formation of an alpha,beta-unsaturated aldehyde intermediate with (E)-stereochemistry, followed by the syn addition of water to give product.</text>
</comment>
<proteinExistence type="inferred from homology"/>
<evidence type="ECO:0000313" key="6">
    <source>
        <dbReference type="EMBL" id="EFG84479.1"/>
    </source>
</evidence>
<dbReference type="PROSITE" id="PS01272">
    <property type="entry name" value="GCKR"/>
    <property type="match status" value="1"/>
</dbReference>
<dbReference type="UniPathway" id="UPA00343"/>
<dbReference type="GO" id="GO:0097173">
    <property type="term" value="P:N-acetylmuramic acid catabolic process"/>
    <property type="evidence" value="ECO:0007669"/>
    <property type="project" value="UniProtKB-UniPathway"/>
</dbReference>
<dbReference type="InterPro" id="IPR001347">
    <property type="entry name" value="SIS_dom"/>
</dbReference>
<dbReference type="PANTHER" id="PTHR10088:SF4">
    <property type="entry name" value="GLUCOKINASE REGULATORY PROTEIN"/>
    <property type="match status" value="1"/>
</dbReference>
<feature type="active site" description="Proton donor" evidence="3">
    <location>
        <position position="115"/>
    </location>
</feature>
<feature type="region of interest" description="Disordered" evidence="4">
    <location>
        <begin position="1"/>
        <end position="40"/>
    </location>
</feature>
<accession>D5QER8</accession>
<dbReference type="InterPro" id="IPR046348">
    <property type="entry name" value="SIS_dom_sf"/>
</dbReference>